<protein>
    <submittedName>
        <fullName evidence="1">Uncharacterized protein</fullName>
    </submittedName>
</protein>
<name>A0A0S4N7U0_9BACT</name>
<organism evidence="1 2">
    <name type="scientific">Candidatus Thermokryptus mobilis</name>
    <dbReference type="NCBI Taxonomy" id="1643428"/>
    <lineage>
        <taxon>Bacteria</taxon>
        <taxon>Pseudomonadati</taxon>
        <taxon>Candidatus Kryptoniota</taxon>
        <taxon>Candidatus Thermokryptus</taxon>
    </lineage>
</organism>
<dbReference type="AlphaFoldDB" id="A0A0S4N7U0"/>
<evidence type="ECO:0000313" key="2">
    <source>
        <dbReference type="Proteomes" id="UP000320623"/>
    </source>
</evidence>
<gene>
    <name evidence="1" type="ORF">JGI1_01756</name>
</gene>
<keyword evidence="2" id="KW-1185">Reference proteome</keyword>
<accession>A0A0S4N7U0</accession>
<dbReference type="STRING" id="1643428.GCA_001442855_01720"/>
<evidence type="ECO:0000313" key="1">
    <source>
        <dbReference type="EMBL" id="CUU07300.1"/>
    </source>
</evidence>
<reference evidence="2" key="1">
    <citation type="submission" date="2015-11" db="EMBL/GenBank/DDBJ databases">
        <authorList>
            <person name="Varghese N."/>
        </authorList>
    </citation>
    <scope>NUCLEOTIDE SEQUENCE [LARGE SCALE GENOMIC DNA]</scope>
</reference>
<proteinExistence type="predicted"/>
<dbReference type="EMBL" id="FAOO01000013">
    <property type="protein sequence ID" value="CUU07300.1"/>
    <property type="molecule type" value="Genomic_DNA"/>
</dbReference>
<dbReference type="Proteomes" id="UP000320623">
    <property type="component" value="Unassembled WGS sequence"/>
</dbReference>
<sequence length="50" mass="5926">MSRDVYMLVSIGDIESLKVGIKKTLRKGVKLRRIEGVNFTMLSFCWFFRR</sequence>